<evidence type="ECO:0000256" key="1">
    <source>
        <dbReference type="ARBA" id="ARBA00004651"/>
    </source>
</evidence>
<evidence type="ECO:0000313" key="8">
    <source>
        <dbReference type="EMBL" id="ONH23127.1"/>
    </source>
</evidence>
<dbReference type="RefSeq" id="WP_076821777.1">
    <property type="nucleotide sequence ID" value="NZ_MOMC01000091.1"/>
</dbReference>
<dbReference type="GO" id="GO:0005886">
    <property type="term" value="C:plasma membrane"/>
    <property type="evidence" value="ECO:0007669"/>
    <property type="project" value="UniProtKB-SubCell"/>
</dbReference>
<dbReference type="PANTHER" id="PTHR33884:SF3">
    <property type="entry name" value="UPF0410 PROTEIN YMGE"/>
    <property type="match status" value="1"/>
</dbReference>
<dbReference type="InterPro" id="IPR007341">
    <property type="entry name" value="Transgly_assoc"/>
</dbReference>
<evidence type="ECO:0000256" key="4">
    <source>
        <dbReference type="ARBA" id="ARBA00022692"/>
    </source>
</evidence>
<keyword evidence="6 7" id="KW-0472">Membrane</keyword>
<comment type="similarity">
    <text evidence="2">Belongs to the UPF0410 family.</text>
</comment>
<protein>
    <submittedName>
        <fullName evidence="8">Transglycosylase</fullName>
    </submittedName>
</protein>
<comment type="subcellular location">
    <subcellularLocation>
        <location evidence="1">Cell membrane</location>
        <topology evidence="1">Multi-pass membrane protein</topology>
    </subcellularLocation>
</comment>
<organism evidence="8 9">
    <name type="scientific">Pseudofrankia asymbiotica</name>
    <dbReference type="NCBI Taxonomy" id="1834516"/>
    <lineage>
        <taxon>Bacteria</taxon>
        <taxon>Bacillati</taxon>
        <taxon>Actinomycetota</taxon>
        <taxon>Actinomycetes</taxon>
        <taxon>Frankiales</taxon>
        <taxon>Frankiaceae</taxon>
        <taxon>Pseudofrankia</taxon>
    </lineage>
</organism>
<gene>
    <name evidence="8" type="ORF">BL253_33680</name>
</gene>
<evidence type="ECO:0000256" key="3">
    <source>
        <dbReference type="ARBA" id="ARBA00022475"/>
    </source>
</evidence>
<keyword evidence="5 7" id="KW-1133">Transmembrane helix</keyword>
<name>A0A1V2I0Y8_9ACTN</name>
<evidence type="ECO:0000256" key="2">
    <source>
        <dbReference type="ARBA" id="ARBA00011006"/>
    </source>
</evidence>
<reference evidence="9" key="1">
    <citation type="submission" date="2016-10" db="EMBL/GenBank/DDBJ databases">
        <title>Frankia sp. NRRL B-16386 Genome sequencing.</title>
        <authorList>
            <person name="Ghodhbane-Gtari F."/>
            <person name="Swanson E."/>
            <person name="Gueddou A."/>
            <person name="Hezbri K."/>
            <person name="Ktari K."/>
            <person name="Nouioui I."/>
            <person name="Morris K."/>
            <person name="Simpson S."/>
            <person name="Abebe-Akele F."/>
            <person name="Thomas K."/>
            <person name="Gtari M."/>
            <person name="Tisa L.S."/>
        </authorList>
    </citation>
    <scope>NUCLEOTIDE SEQUENCE [LARGE SCALE GENOMIC DNA]</scope>
    <source>
        <strain evidence="9">NRRL B-16386</strain>
    </source>
</reference>
<dbReference type="Pfam" id="PF04226">
    <property type="entry name" value="Transgly_assoc"/>
    <property type="match status" value="1"/>
</dbReference>
<feature type="transmembrane region" description="Helical" evidence="7">
    <location>
        <begin position="35"/>
        <end position="53"/>
    </location>
</feature>
<evidence type="ECO:0000313" key="9">
    <source>
        <dbReference type="Proteomes" id="UP000188929"/>
    </source>
</evidence>
<sequence length="91" mass="9438">MLWTIIAWIVLGLIAGAVARVLVPGRDPMGIGATILLGIVGSFIGGFLGYLLFGKDLGEGALQPSGIIGSIIGAILALVIYRAASHRRVLR</sequence>
<keyword evidence="4 7" id="KW-0812">Transmembrane</keyword>
<accession>A0A1V2I0Y8</accession>
<evidence type="ECO:0000256" key="6">
    <source>
        <dbReference type="ARBA" id="ARBA00023136"/>
    </source>
</evidence>
<dbReference type="EMBL" id="MOMC01000091">
    <property type="protein sequence ID" value="ONH23127.1"/>
    <property type="molecule type" value="Genomic_DNA"/>
</dbReference>
<proteinExistence type="inferred from homology"/>
<keyword evidence="3" id="KW-1003">Cell membrane</keyword>
<dbReference type="PANTHER" id="PTHR33884">
    <property type="entry name" value="UPF0410 PROTEIN YMGE"/>
    <property type="match status" value="1"/>
</dbReference>
<dbReference type="Proteomes" id="UP000188929">
    <property type="component" value="Unassembled WGS sequence"/>
</dbReference>
<keyword evidence="9" id="KW-1185">Reference proteome</keyword>
<dbReference type="STRING" id="1834516.BL253_33680"/>
<evidence type="ECO:0000256" key="5">
    <source>
        <dbReference type="ARBA" id="ARBA00022989"/>
    </source>
</evidence>
<feature type="transmembrane region" description="Helical" evidence="7">
    <location>
        <begin position="65"/>
        <end position="84"/>
    </location>
</feature>
<feature type="transmembrane region" description="Helical" evidence="7">
    <location>
        <begin position="6"/>
        <end position="23"/>
    </location>
</feature>
<comment type="caution">
    <text evidence="8">The sequence shown here is derived from an EMBL/GenBank/DDBJ whole genome shotgun (WGS) entry which is preliminary data.</text>
</comment>
<evidence type="ECO:0000256" key="7">
    <source>
        <dbReference type="SAM" id="Phobius"/>
    </source>
</evidence>
<dbReference type="OrthoDB" id="5197368at2"/>
<dbReference type="AlphaFoldDB" id="A0A1V2I0Y8"/>